<evidence type="ECO:0000313" key="1">
    <source>
        <dbReference type="EMBL" id="GFY17473.1"/>
    </source>
</evidence>
<keyword evidence="2" id="KW-1185">Reference proteome</keyword>
<proteinExistence type="predicted"/>
<name>A0A8X6STM8_TRICX</name>
<accession>A0A8X6STM8</accession>
<gene>
    <name evidence="1" type="primary">NCL1_29532</name>
    <name evidence="1" type="ORF">TNCV_3518301</name>
</gene>
<evidence type="ECO:0008006" key="3">
    <source>
        <dbReference type="Google" id="ProtNLM"/>
    </source>
</evidence>
<comment type="caution">
    <text evidence="1">The sequence shown here is derived from an EMBL/GenBank/DDBJ whole genome shotgun (WGS) entry which is preliminary data.</text>
</comment>
<reference evidence="1" key="1">
    <citation type="submission" date="2020-08" db="EMBL/GenBank/DDBJ databases">
        <title>Multicomponent nature underlies the extraordinary mechanical properties of spider dragline silk.</title>
        <authorList>
            <person name="Kono N."/>
            <person name="Nakamura H."/>
            <person name="Mori M."/>
            <person name="Yoshida Y."/>
            <person name="Ohtoshi R."/>
            <person name="Malay A.D."/>
            <person name="Moran D.A.P."/>
            <person name="Tomita M."/>
            <person name="Numata K."/>
            <person name="Arakawa K."/>
        </authorList>
    </citation>
    <scope>NUCLEOTIDE SEQUENCE</scope>
</reference>
<protein>
    <recommendedName>
        <fullName evidence="3">DNA helicase</fullName>
    </recommendedName>
</protein>
<evidence type="ECO:0000313" key="2">
    <source>
        <dbReference type="Proteomes" id="UP000887159"/>
    </source>
</evidence>
<dbReference type="Proteomes" id="UP000887159">
    <property type="component" value="Unassembled WGS sequence"/>
</dbReference>
<organism evidence="1 2">
    <name type="scientific">Trichonephila clavipes</name>
    <name type="common">Golden silk orbweaver</name>
    <name type="synonym">Nephila clavipes</name>
    <dbReference type="NCBI Taxonomy" id="2585209"/>
    <lineage>
        <taxon>Eukaryota</taxon>
        <taxon>Metazoa</taxon>
        <taxon>Ecdysozoa</taxon>
        <taxon>Arthropoda</taxon>
        <taxon>Chelicerata</taxon>
        <taxon>Arachnida</taxon>
        <taxon>Araneae</taxon>
        <taxon>Araneomorphae</taxon>
        <taxon>Entelegynae</taxon>
        <taxon>Araneoidea</taxon>
        <taxon>Nephilidae</taxon>
        <taxon>Trichonephila</taxon>
    </lineage>
</organism>
<sequence length="158" mass="17850">MLLKTHLEKDYNKAIDLIDSLISVSAAEASDLILQKRKEFESNIDIEKTLQICRELCREEDADDGEDIRDVADDKIISVASDVITGCHNLEQENFVRQKLHKMKTDETGGLPYELILVLNRPYMITNNIDVADGLSNGTVGKLYHVERDENGDIIKFG</sequence>
<dbReference type="AlphaFoldDB" id="A0A8X6STM8"/>
<dbReference type="EMBL" id="BMAU01021345">
    <property type="protein sequence ID" value="GFY17473.1"/>
    <property type="molecule type" value="Genomic_DNA"/>
</dbReference>